<dbReference type="PROSITE" id="PS51257">
    <property type="entry name" value="PROKAR_LIPOPROTEIN"/>
    <property type="match status" value="1"/>
</dbReference>
<protein>
    <submittedName>
        <fullName evidence="4">Uncharacterized protein DUF1396</fullName>
    </submittedName>
</protein>
<dbReference type="InterPro" id="IPR009830">
    <property type="entry name" value="LppX/LprAFG"/>
</dbReference>
<organism evidence="4 5">
    <name type="scientific">Actinocorallia herbida</name>
    <dbReference type="NCBI Taxonomy" id="58109"/>
    <lineage>
        <taxon>Bacteria</taxon>
        <taxon>Bacillati</taxon>
        <taxon>Actinomycetota</taxon>
        <taxon>Actinomycetes</taxon>
        <taxon>Streptosporangiales</taxon>
        <taxon>Thermomonosporaceae</taxon>
        <taxon>Actinocorallia</taxon>
    </lineage>
</organism>
<gene>
    <name evidence="4" type="ORF">EDD29_8930</name>
</gene>
<evidence type="ECO:0000256" key="3">
    <source>
        <dbReference type="ARBA" id="ARBA00022475"/>
    </source>
</evidence>
<sequence length="264" mass="26499">MKKWVAGTVAGTCLVLGLVGCSAESTPEDGKAEAPSAAAPAAPASAVEAVRKVATSTNAVDSFAMDLTVVSAGTTVKGVGHVQVKPTAAVSLEMKAGAEGAITMVLIDKIMYMNMGGEEIVPGKPWMKVDLADAAAAAGAGDALGPIQQTDPNTLATLFAASSDVVRVGEETVEGTQTVHYKGTVDTAALAADPATKEAAANFGADGVVSFEIWVDGDDLMRKAVASITADGVPAELTMLFRDFGKPVTITPPPAGEIAAAPAS</sequence>
<dbReference type="Pfam" id="PF07161">
    <property type="entry name" value="LppX_LprAFG"/>
    <property type="match status" value="1"/>
</dbReference>
<evidence type="ECO:0000313" key="4">
    <source>
        <dbReference type="EMBL" id="ROO91180.1"/>
    </source>
</evidence>
<name>A0A3N1DCE6_9ACTN</name>
<comment type="caution">
    <text evidence="4">The sequence shown here is derived from an EMBL/GenBank/DDBJ whole genome shotgun (WGS) entry which is preliminary data.</text>
</comment>
<dbReference type="InterPro" id="IPR029046">
    <property type="entry name" value="LolA/LolB/LppX"/>
</dbReference>
<keyword evidence="5" id="KW-1185">Reference proteome</keyword>
<accession>A0A3N1DCE6</accession>
<proteinExistence type="inferred from homology"/>
<dbReference type="Proteomes" id="UP000272400">
    <property type="component" value="Unassembled WGS sequence"/>
</dbReference>
<dbReference type="EMBL" id="RJKE01000001">
    <property type="protein sequence ID" value="ROO91180.1"/>
    <property type="molecule type" value="Genomic_DNA"/>
</dbReference>
<evidence type="ECO:0000256" key="1">
    <source>
        <dbReference type="ARBA" id="ARBA00004196"/>
    </source>
</evidence>
<evidence type="ECO:0000313" key="5">
    <source>
        <dbReference type="Proteomes" id="UP000272400"/>
    </source>
</evidence>
<evidence type="ECO:0000256" key="2">
    <source>
        <dbReference type="ARBA" id="ARBA00009194"/>
    </source>
</evidence>
<keyword evidence="3" id="KW-1003">Cell membrane</keyword>
<dbReference type="RefSeq" id="WP_170201814.1">
    <property type="nucleotide sequence ID" value="NZ_RJKE01000001.1"/>
</dbReference>
<comment type="similarity">
    <text evidence="2">Belongs to the LppX/LprAFG lipoprotein family.</text>
</comment>
<dbReference type="SUPFAM" id="SSF89392">
    <property type="entry name" value="Prokaryotic lipoproteins and lipoprotein localization factors"/>
    <property type="match status" value="1"/>
</dbReference>
<reference evidence="4 5" key="1">
    <citation type="submission" date="2018-11" db="EMBL/GenBank/DDBJ databases">
        <title>Sequencing the genomes of 1000 actinobacteria strains.</title>
        <authorList>
            <person name="Klenk H.-P."/>
        </authorList>
    </citation>
    <scope>NUCLEOTIDE SEQUENCE [LARGE SCALE GENOMIC DNA]</scope>
    <source>
        <strain evidence="4 5">DSM 44254</strain>
    </source>
</reference>
<dbReference type="AlphaFoldDB" id="A0A3N1DCE6"/>
<dbReference type="Gene3D" id="2.50.20.20">
    <property type="match status" value="1"/>
</dbReference>
<comment type="subcellular location">
    <subcellularLocation>
        <location evidence="1">Cell envelope</location>
    </subcellularLocation>
</comment>
<dbReference type="GO" id="GO:0030313">
    <property type="term" value="C:cell envelope"/>
    <property type="evidence" value="ECO:0007669"/>
    <property type="project" value="UniProtKB-SubCell"/>
</dbReference>
<keyword evidence="3" id="KW-0472">Membrane</keyword>